<dbReference type="InterPro" id="IPR036093">
    <property type="entry name" value="NAC_dom_sf"/>
</dbReference>
<evidence type="ECO:0000256" key="3">
    <source>
        <dbReference type="ARBA" id="ARBA00023163"/>
    </source>
</evidence>
<evidence type="ECO:0000256" key="4">
    <source>
        <dbReference type="ARBA" id="ARBA00023242"/>
    </source>
</evidence>
<dbReference type="Gene3D" id="2.170.150.80">
    <property type="entry name" value="NAC domain"/>
    <property type="match status" value="1"/>
</dbReference>
<proteinExistence type="predicted"/>
<reference evidence="6 7" key="1">
    <citation type="journal article" date="2023" name="Mol. Ecol. Resour.">
        <title>Chromosome-level genome assembly of a triploid poplar Populus alba 'Berolinensis'.</title>
        <authorList>
            <person name="Chen S."/>
            <person name="Yu Y."/>
            <person name="Wang X."/>
            <person name="Wang S."/>
            <person name="Zhang T."/>
            <person name="Zhou Y."/>
            <person name="He R."/>
            <person name="Meng N."/>
            <person name="Wang Y."/>
            <person name="Liu W."/>
            <person name="Liu Z."/>
            <person name="Liu J."/>
            <person name="Guo Q."/>
            <person name="Huang H."/>
            <person name="Sederoff R.R."/>
            <person name="Wang G."/>
            <person name="Qu G."/>
            <person name="Chen S."/>
        </authorList>
    </citation>
    <scope>NUCLEOTIDE SEQUENCE [LARGE SCALE GENOMIC DNA]</scope>
    <source>
        <strain evidence="6">SC-2020</strain>
    </source>
</reference>
<evidence type="ECO:0000256" key="2">
    <source>
        <dbReference type="ARBA" id="ARBA00023125"/>
    </source>
</evidence>
<keyword evidence="2" id="KW-0238">DNA-binding</keyword>
<dbReference type="PROSITE" id="PS51005">
    <property type="entry name" value="NAC"/>
    <property type="match status" value="1"/>
</dbReference>
<dbReference type="InterPro" id="IPR003441">
    <property type="entry name" value="NAC-dom"/>
</dbReference>
<dbReference type="SUPFAM" id="SSF48371">
    <property type="entry name" value="ARM repeat"/>
    <property type="match status" value="1"/>
</dbReference>
<accession>A0AAD6RTE7</accession>
<dbReference type="InterPro" id="IPR016024">
    <property type="entry name" value="ARM-type_fold"/>
</dbReference>
<dbReference type="GO" id="GO:0005829">
    <property type="term" value="C:cytosol"/>
    <property type="evidence" value="ECO:0007669"/>
    <property type="project" value="TreeGrafter"/>
</dbReference>
<dbReference type="EMBL" id="JAQIZT010000001">
    <property type="protein sequence ID" value="KAJ7014657.1"/>
    <property type="molecule type" value="Genomic_DNA"/>
</dbReference>
<evidence type="ECO:0000259" key="5">
    <source>
        <dbReference type="PROSITE" id="PS51005"/>
    </source>
</evidence>
<evidence type="ECO:0000313" key="6">
    <source>
        <dbReference type="EMBL" id="KAJ7014657.1"/>
    </source>
</evidence>
<dbReference type="PANTHER" id="PTHR13554:SF10">
    <property type="entry name" value="26S PROTEASOME NON-ATPASE REGULATORY SUBUNIT 5"/>
    <property type="match status" value="1"/>
</dbReference>
<dbReference type="PANTHER" id="PTHR13554">
    <property type="entry name" value="26S PROTEASOME NON-ATPASE REGULATORY SUBUNIT 5-RELATED"/>
    <property type="match status" value="1"/>
</dbReference>
<comment type="caution">
    <text evidence="6">The sequence shown here is derived from an EMBL/GenBank/DDBJ whole genome shotgun (WGS) entry which is preliminary data.</text>
</comment>
<feature type="domain" description="NAC" evidence="5">
    <location>
        <begin position="14"/>
        <end position="166"/>
    </location>
</feature>
<evidence type="ECO:0000313" key="7">
    <source>
        <dbReference type="Proteomes" id="UP001164929"/>
    </source>
</evidence>
<dbReference type="AlphaFoldDB" id="A0AAD6RTE7"/>
<dbReference type="FunFam" id="2.170.150.80:FF:000006">
    <property type="entry name" value="NAC domain-containing protein 100-like"/>
    <property type="match status" value="1"/>
</dbReference>
<dbReference type="SUPFAM" id="SSF101941">
    <property type="entry name" value="NAC domain"/>
    <property type="match status" value="1"/>
</dbReference>
<dbReference type="Pfam" id="PF02365">
    <property type="entry name" value="NAM"/>
    <property type="match status" value="1"/>
</dbReference>
<name>A0AAD6RTE7_9ROSI</name>
<dbReference type="GO" id="GO:0043248">
    <property type="term" value="P:proteasome assembly"/>
    <property type="evidence" value="ECO:0007669"/>
    <property type="project" value="InterPro"/>
</dbReference>
<dbReference type="Gene3D" id="1.25.10.10">
    <property type="entry name" value="Leucine-rich Repeat Variant"/>
    <property type="match status" value="1"/>
</dbReference>
<keyword evidence="3" id="KW-0804">Transcription</keyword>
<keyword evidence="1" id="KW-0805">Transcription regulation</keyword>
<keyword evidence="4" id="KW-0539">Nucleus</keyword>
<dbReference type="GO" id="GO:0006355">
    <property type="term" value="P:regulation of DNA-templated transcription"/>
    <property type="evidence" value="ECO:0007669"/>
    <property type="project" value="InterPro"/>
</dbReference>
<organism evidence="6 7">
    <name type="scientific">Populus alba x Populus x berolinensis</name>
    <dbReference type="NCBI Taxonomy" id="444605"/>
    <lineage>
        <taxon>Eukaryota</taxon>
        <taxon>Viridiplantae</taxon>
        <taxon>Streptophyta</taxon>
        <taxon>Embryophyta</taxon>
        <taxon>Tracheophyta</taxon>
        <taxon>Spermatophyta</taxon>
        <taxon>Magnoliopsida</taxon>
        <taxon>eudicotyledons</taxon>
        <taxon>Gunneridae</taxon>
        <taxon>Pentapetalae</taxon>
        <taxon>rosids</taxon>
        <taxon>fabids</taxon>
        <taxon>Malpighiales</taxon>
        <taxon>Salicaceae</taxon>
        <taxon>Saliceae</taxon>
        <taxon>Populus</taxon>
    </lineage>
</organism>
<dbReference type="Pfam" id="PF10508">
    <property type="entry name" value="Proteasom_PSMB"/>
    <property type="match status" value="1"/>
</dbReference>
<sequence length="1004" mass="110627">MESYHHFGDGDAHLPPGFRFHPTDEELITYYLLKKVLDRNFTGRAIAEVDLNKCEPWELPGKAKMVEKEWYFFSLRDRKYPTGLRTNRATEAGYWKATGKDREIHSSKTGALVGMKKTLVFYRGRAPEGGKSNWVMHEYRLEGKFAYHYLSGCSKDEWVISRVFQKSCGGAAASSGNITKKNRFDTTSNLYTEANSPSSVSLPPLLDATTTITTTTLNDRDSCSYDNHTQHEHVSCFSTIAAAAYAAANNNTNFDIAQLPPPPMTDPFSTFPGNTGVNCFPNLTISVTENVLDYHRRPSSEGFHGMPCLTGHRLNKDTSHVPFNINLALSISFSSSSSSLSELQLSLQAKQKKTSVMDGEEFSMEDPSQLLQSASDFANYPGVPNDVAAKEFLDRFPLPVIINALQTKSEVPGLEATLAACLERIFKTKYGASLIPLYMPFVQVGLTADSQLVRCLACKTVSCLLENIDETISAAQLIIDNGVYPLLLDCLINGNEQVATASIEAIEKLAGSKKGMEIVFPANNSDDMHLGNLSARCSSLGRVRVLSLIVKLFSVSRDVASAVYNSNLLSLLEEKIRNTDDTLVSLSVFELFYETGAGSGKNEAILGTNWAFGIAGQRKLRILVEKSMELAEVKHATEFLSKTTLVQLLSSTISNMSKEAILRSRAMMISGRLLSNDNNIYNFIDESSKTYTEVLELIDFHKDIYLKKLHFSSPKVLHFISVHIECNWSINKASCILDNYLGVKTIISAIDGRLLLEIEDLNECESALEALGQIGSSSQGATLLLTFSPPAARHVIDAAFDKHARGKQLASLHSLANISGETRSDSNIILNGGAEASLRLLIYDAAASKSSKLTPSGLFLSVLQQDSEVRLAAYRVLTGLVARPWCLMEICSKQEIINIVTGPKTETTKIGMEARYKCCVAIHRAFMSSSKLTGNPALAPIAAKLQEAVSRGPYLADKIYREAQPMNINKKEVTINEVLSVFAHREEISPKIIRHETEARTRDI</sequence>
<protein>
    <recommendedName>
        <fullName evidence="5">NAC domain-containing protein</fullName>
    </recommendedName>
</protein>
<dbReference type="Proteomes" id="UP001164929">
    <property type="component" value="Chromosome 1"/>
</dbReference>
<keyword evidence="7" id="KW-1185">Reference proteome</keyword>
<dbReference type="GO" id="GO:0000976">
    <property type="term" value="F:transcription cis-regulatory region binding"/>
    <property type="evidence" value="ECO:0007669"/>
    <property type="project" value="UniProtKB-ARBA"/>
</dbReference>
<dbReference type="InterPro" id="IPR019538">
    <property type="entry name" value="PSMD5"/>
</dbReference>
<dbReference type="InterPro" id="IPR011989">
    <property type="entry name" value="ARM-like"/>
</dbReference>
<gene>
    <name evidence="6" type="ORF">NC653_004081</name>
</gene>
<evidence type="ECO:0000256" key="1">
    <source>
        <dbReference type="ARBA" id="ARBA00023015"/>
    </source>
</evidence>